<reference evidence="4" key="2">
    <citation type="submission" date="2021-03" db="UniProtKB">
        <authorList>
            <consortium name="EnsemblPlants"/>
        </authorList>
    </citation>
    <scope>IDENTIFICATION</scope>
</reference>
<dbReference type="PANTHER" id="PTHR31174">
    <property type="entry name" value="SEED MATURATION FAMILY PROTEIN"/>
    <property type="match status" value="1"/>
</dbReference>
<keyword evidence="2" id="KW-0677">Repeat</keyword>
<comment type="similarity">
    <text evidence="1">Belongs to the LEA type SMP family.</text>
</comment>
<feature type="domain" description="SMP" evidence="3">
    <location>
        <begin position="165"/>
        <end position="222"/>
    </location>
</feature>
<dbReference type="EnsemblPlants" id="evm.model.07.1205">
    <property type="protein sequence ID" value="cds.evm.model.07.1205"/>
    <property type="gene ID" value="evm.TU.07.1205"/>
</dbReference>
<dbReference type="EMBL" id="UZAU01000655">
    <property type="status" value="NOT_ANNOTATED_CDS"/>
    <property type="molecule type" value="Genomic_DNA"/>
</dbReference>
<reference evidence="4" key="1">
    <citation type="submission" date="2018-11" db="EMBL/GenBank/DDBJ databases">
        <authorList>
            <person name="Grassa J C."/>
        </authorList>
    </citation>
    <scope>NUCLEOTIDE SEQUENCE [LARGE SCALE GENOMIC DNA]</scope>
</reference>
<evidence type="ECO:0000313" key="4">
    <source>
        <dbReference type="EnsemblPlants" id="cds.evm.model.07.1205"/>
    </source>
</evidence>
<dbReference type="AlphaFoldDB" id="A0A803Q1R2"/>
<dbReference type="Proteomes" id="UP000596661">
    <property type="component" value="Chromosome 7"/>
</dbReference>
<dbReference type="OrthoDB" id="2014755at2759"/>
<protein>
    <recommendedName>
        <fullName evidence="3">SMP domain-containing protein</fullName>
    </recommendedName>
</protein>
<dbReference type="InterPro" id="IPR007011">
    <property type="entry name" value="LEA_SMP_dom"/>
</dbReference>
<dbReference type="PANTHER" id="PTHR31174:SF7">
    <property type="entry name" value="LATE EMBRYOGENESIS ABUNDANT PROTEIN 31-RELATED"/>
    <property type="match status" value="1"/>
</dbReference>
<evidence type="ECO:0000256" key="1">
    <source>
        <dbReference type="ARBA" id="ARBA00010733"/>
    </source>
</evidence>
<dbReference type="InterPro" id="IPR042971">
    <property type="entry name" value="LEA_SMP"/>
</dbReference>
<dbReference type="Pfam" id="PF04927">
    <property type="entry name" value="SMP"/>
    <property type="match status" value="2"/>
</dbReference>
<name>A0A803Q1R2_CANSA</name>
<evidence type="ECO:0000313" key="5">
    <source>
        <dbReference type="Proteomes" id="UP000596661"/>
    </source>
</evidence>
<sequence length="225" mass="23831">MSQEQPRRPVSDQEPVKYDDISMETSMKIQSTIQSQAQWNGLDVSNLARGEGVEIMESTTDVTDNQSVGGQVVSEYGHQQQRRVSSVADDDLSESCAITIGEALEATAKTLGHKAVDKIDAAAIQAAEARATGSNDVTPGGLASVAQSTATFNCGIDVDECYKFKLRDILTDASAKLPADKRATQKDAEGVVKAELLNNPVPMTKPGGVAACVKTAATLNETIIM</sequence>
<accession>A0A803Q1R2</accession>
<organism evidence="4 5">
    <name type="scientific">Cannabis sativa</name>
    <name type="common">Hemp</name>
    <name type="synonym">Marijuana</name>
    <dbReference type="NCBI Taxonomy" id="3483"/>
    <lineage>
        <taxon>Eukaryota</taxon>
        <taxon>Viridiplantae</taxon>
        <taxon>Streptophyta</taxon>
        <taxon>Embryophyta</taxon>
        <taxon>Tracheophyta</taxon>
        <taxon>Spermatophyta</taxon>
        <taxon>Magnoliopsida</taxon>
        <taxon>eudicotyledons</taxon>
        <taxon>Gunneridae</taxon>
        <taxon>Pentapetalae</taxon>
        <taxon>rosids</taxon>
        <taxon>fabids</taxon>
        <taxon>Rosales</taxon>
        <taxon>Cannabaceae</taxon>
        <taxon>Cannabis</taxon>
    </lineage>
</organism>
<proteinExistence type="inferred from homology"/>
<dbReference type="Gramene" id="evm.model.07.1205">
    <property type="protein sequence ID" value="cds.evm.model.07.1205"/>
    <property type="gene ID" value="evm.TU.07.1205"/>
</dbReference>
<feature type="domain" description="SMP" evidence="3">
    <location>
        <begin position="98"/>
        <end position="153"/>
    </location>
</feature>
<keyword evidence="5" id="KW-1185">Reference proteome</keyword>
<evidence type="ECO:0000256" key="2">
    <source>
        <dbReference type="ARBA" id="ARBA00022737"/>
    </source>
</evidence>
<evidence type="ECO:0000259" key="3">
    <source>
        <dbReference type="Pfam" id="PF04927"/>
    </source>
</evidence>